<sequence length="1170" mass="134359">MESHNASRPWRYQPCITSTNGCSESVKILRLTAVPYLFTYPQPDVTSPEPTTDCEEIIVESTEQRKSVTLENTRQKDVAGNRVKKPRGENKEYGGHSLLASLKEDWLPSVRGEKKRADFSSAQVIEDDQLPHPEFSITIDDDVTECIDSSQHEVIPSVSTHKKDDLFTVKWHNKTRVKKQKRLRAVDITQRRSLARGPLTRSRQKKLVFSGHEDVGNKLTSFSEGRGSLVDKEDTDSVTSDDPDFIDPDDPNDPDFIDPDDPNDPDFIDPDDPNDPDFIDPDDPDNSSDLENPDDPDPVVMSDKETFNKFPQDGSLSSSKDTTLNAAFKWMPEVLQTFITRSNKLRIAHVTASSVMVVNPAFYVDEEKKNMDFDGDTVLRPVFAIINESCVKMIVLGKLFEEVDIGNIQASIDILKKVENKFIQNQYIFCPGVSETYIKACQAVGIKVPLHTFDKYFYCGRVSYHDKICEKFYRKSNSVSMSKIQGYAYTCRCCNHKIYYYRARYRRRKLGVINVKVLKTLPSPNLSKKVFPRYRYSQNSSLSGHLRRRSMRHTDVDLIKLSENMKERFFTLNSKQNKDFLEVLTTLKNDKLFLEIFKRDSSEAVNARKWAALYVWDGEVKKATYVRDRLLADETEAYNNCNQLNDHSSEIAKDTCMRYKNEICNRWSMVTFRIALAIYLRNNESYKSIESFRILDLPSLHPLNEYNFEVENQSKTHLEYISEQSKKYFALSKEYKAEGLPPCLAEGALIIDQMKIISNAVWYGIHESLNGHDLSQEELLSLCDIFNASAEVKTPRPDGYVLQTVWRDMCYEHDIIGPHFHLSQDVKGPQLASYLLWTIKSFNDFGLKTIAVVCDYAAINGACVRGSLGEGSPLGVRSDEFSEINPTFTNPFDPSIKISWIVCPNHMLINVINALHSSQPEGSKDFQYGGISFGWKALEFLLENDIERKKKNEPRIAPLLRKSYIERRHTIKFQYALFPSRILQVLDALEKETKQTVHEDLKPMMEKTWEFLTASNKIFEKGLLSNSGVTATDEEAISNMVEGYHWFCEWQKQAHTATDFQVRNPRQKEFLSWQTWDGLQLSVHGFKSLCKNFHSRHPDRAIVPIRLNGIAVEDIFSLVRHHCGTGRGKAKVSALSYPVGLSEVKFHRKLKRKHKRYDIVQRSCKELKMS</sequence>
<feature type="region of interest" description="Disordered" evidence="1">
    <location>
        <begin position="66"/>
        <end position="92"/>
    </location>
</feature>
<gene>
    <name evidence="2" type="primary">LMP1-L</name>
    <name evidence="2" type="ORF">Hamer_G014010</name>
</gene>
<feature type="region of interest" description="Disordered" evidence="1">
    <location>
        <begin position="216"/>
        <end position="318"/>
    </location>
</feature>
<keyword evidence="3" id="KW-1185">Reference proteome</keyword>
<evidence type="ECO:0000313" key="2">
    <source>
        <dbReference type="EMBL" id="KAG7161374.1"/>
    </source>
</evidence>
<evidence type="ECO:0000313" key="3">
    <source>
        <dbReference type="Proteomes" id="UP000747542"/>
    </source>
</evidence>
<organism evidence="2 3">
    <name type="scientific">Homarus americanus</name>
    <name type="common">American lobster</name>
    <dbReference type="NCBI Taxonomy" id="6706"/>
    <lineage>
        <taxon>Eukaryota</taxon>
        <taxon>Metazoa</taxon>
        <taxon>Ecdysozoa</taxon>
        <taxon>Arthropoda</taxon>
        <taxon>Crustacea</taxon>
        <taxon>Multicrustacea</taxon>
        <taxon>Malacostraca</taxon>
        <taxon>Eumalacostraca</taxon>
        <taxon>Eucarida</taxon>
        <taxon>Decapoda</taxon>
        <taxon>Pleocyemata</taxon>
        <taxon>Astacidea</taxon>
        <taxon>Nephropoidea</taxon>
        <taxon>Nephropidae</taxon>
        <taxon>Homarus</taxon>
    </lineage>
</organism>
<reference evidence="2" key="1">
    <citation type="journal article" date="2021" name="Sci. Adv.">
        <title>The American lobster genome reveals insights on longevity, neural, and immune adaptations.</title>
        <authorList>
            <person name="Polinski J.M."/>
            <person name="Zimin A.V."/>
            <person name="Clark K.F."/>
            <person name="Kohn A.B."/>
            <person name="Sadowski N."/>
            <person name="Timp W."/>
            <person name="Ptitsyn A."/>
            <person name="Khanna P."/>
            <person name="Romanova D.Y."/>
            <person name="Williams P."/>
            <person name="Greenwood S.J."/>
            <person name="Moroz L.L."/>
            <person name="Walt D.R."/>
            <person name="Bodnar A.G."/>
        </authorList>
    </citation>
    <scope>NUCLEOTIDE SEQUENCE</scope>
    <source>
        <strain evidence="2">GMGI-L3</strain>
    </source>
</reference>
<feature type="compositionally biased region" description="Acidic residues" evidence="1">
    <location>
        <begin position="233"/>
        <end position="297"/>
    </location>
</feature>
<proteinExistence type="predicted"/>
<evidence type="ECO:0000256" key="1">
    <source>
        <dbReference type="SAM" id="MobiDB-lite"/>
    </source>
</evidence>
<dbReference type="AlphaFoldDB" id="A0A8J5MRY9"/>
<dbReference type="EMBL" id="JAHLQT010029499">
    <property type="protein sequence ID" value="KAG7161374.1"/>
    <property type="molecule type" value="Genomic_DNA"/>
</dbReference>
<feature type="compositionally biased region" description="Basic and acidic residues" evidence="1">
    <location>
        <begin position="66"/>
        <end position="79"/>
    </location>
</feature>
<accession>A0A8J5MRY9</accession>
<protein>
    <submittedName>
        <fullName evidence="2">Latent membrane protein 1-like</fullName>
    </submittedName>
</protein>
<dbReference type="Proteomes" id="UP000747542">
    <property type="component" value="Unassembled WGS sequence"/>
</dbReference>
<comment type="caution">
    <text evidence="2">The sequence shown here is derived from an EMBL/GenBank/DDBJ whole genome shotgun (WGS) entry which is preliminary data.</text>
</comment>
<name>A0A8J5MRY9_HOMAM</name>